<gene>
    <name evidence="1" type="ORF">I308_105776</name>
</gene>
<comment type="caution">
    <text evidence="1">The sequence shown here is derived from an EMBL/GenBank/DDBJ whole genome shotgun (WGS) entry which is preliminary data.</text>
</comment>
<reference evidence="1 2" key="2">
    <citation type="submission" date="2024-01" db="EMBL/GenBank/DDBJ databases">
        <title>Comparative genomics of Cryptococcus and Kwoniella reveals pathogenesis evolution and contrasting modes of karyotype evolution via chromosome fusion or intercentromeric recombination.</title>
        <authorList>
            <person name="Coelho M.A."/>
            <person name="David-Palma M."/>
            <person name="Shea T."/>
            <person name="Bowers K."/>
            <person name="Mcginley-Smith S."/>
            <person name="Mohammad A.W."/>
            <person name="Gnirke A."/>
            <person name="Yurkov A.M."/>
            <person name="Nowrousian M."/>
            <person name="Sun S."/>
            <person name="Cuomo C.A."/>
            <person name="Heitman J."/>
        </authorList>
    </citation>
    <scope>NUCLEOTIDE SEQUENCE [LARGE SCALE GENOMIC DNA]</scope>
    <source>
        <strain evidence="1 2">IND107</strain>
    </source>
</reference>
<dbReference type="EMBL" id="ATAM02000011">
    <property type="protein sequence ID" value="KAL0242147.1"/>
    <property type="molecule type" value="Genomic_DNA"/>
</dbReference>
<reference evidence="2" key="1">
    <citation type="submission" date="2015-01" db="EMBL/GenBank/DDBJ databases">
        <title>The Genome Sequence of Cryptococcus gattii MMRL2647.</title>
        <authorList>
            <consortium name="The Broad Institute Genomics Platform"/>
            <person name="Cuomo C."/>
            <person name="Litvintseva A."/>
            <person name="Chen Y."/>
            <person name="Heitman J."/>
            <person name="Sun S."/>
            <person name="Springer D."/>
            <person name="Dromer F."/>
            <person name="Young S."/>
            <person name="Zeng Q."/>
            <person name="Gargeya S."/>
            <person name="Abouelleil A."/>
            <person name="Alvarado L."/>
            <person name="Chapman S.B."/>
            <person name="Gainer-Dewar J."/>
            <person name="Goldberg J."/>
            <person name="Griggs A."/>
            <person name="Gujja S."/>
            <person name="Hansen M."/>
            <person name="Howarth C."/>
            <person name="Imamovic A."/>
            <person name="Larimer J."/>
            <person name="Murphy C."/>
            <person name="Naylor J."/>
            <person name="Pearson M."/>
            <person name="Priest M."/>
            <person name="Roberts A."/>
            <person name="Saif S."/>
            <person name="Shea T."/>
            <person name="Sykes S."/>
            <person name="Wortman J."/>
            <person name="Nusbaum C."/>
            <person name="Birren B."/>
        </authorList>
    </citation>
    <scope>NUCLEOTIDE SEQUENCE [LARGE SCALE GENOMIC DNA]</scope>
    <source>
        <strain evidence="2">IND107</strain>
    </source>
</reference>
<proteinExistence type="predicted"/>
<keyword evidence="2" id="KW-1185">Reference proteome</keyword>
<name>A0ABR3BLQ0_9TREE</name>
<accession>A0ABR3BLQ0</accession>
<dbReference type="RefSeq" id="XP_066611529.1">
    <property type="nucleotide sequence ID" value="XM_066760225.1"/>
</dbReference>
<dbReference type="GeneID" id="91992631"/>
<evidence type="ECO:0000313" key="1">
    <source>
        <dbReference type="EMBL" id="KAL0242147.1"/>
    </source>
</evidence>
<sequence length="83" mass="9343">MAKGVSCHNVRRNFIMDKENAMLGRMGAAAWKPLRFGSITVKGNKAKGMQEEIGKNSALAKEMEMAATEEELEKERWDVTDRL</sequence>
<evidence type="ECO:0000313" key="2">
    <source>
        <dbReference type="Proteomes" id="UP000054399"/>
    </source>
</evidence>
<protein>
    <submittedName>
        <fullName evidence="1">Uncharacterized protein</fullName>
    </submittedName>
</protein>
<dbReference type="Proteomes" id="UP000054399">
    <property type="component" value="Unassembled WGS sequence"/>
</dbReference>
<organism evidence="1 2">
    <name type="scientific">Cryptococcus tetragattii IND107</name>
    <dbReference type="NCBI Taxonomy" id="1296105"/>
    <lineage>
        <taxon>Eukaryota</taxon>
        <taxon>Fungi</taxon>
        <taxon>Dikarya</taxon>
        <taxon>Basidiomycota</taxon>
        <taxon>Agaricomycotina</taxon>
        <taxon>Tremellomycetes</taxon>
        <taxon>Tremellales</taxon>
        <taxon>Cryptococcaceae</taxon>
        <taxon>Cryptococcus</taxon>
        <taxon>Cryptococcus gattii species complex</taxon>
    </lineage>
</organism>